<reference evidence="2 3" key="1">
    <citation type="journal article" date="2022" name="Nat. Genet.">
        <title>Improved pea reference genome and pan-genome highlight genomic features and evolutionary characteristics.</title>
        <authorList>
            <person name="Yang T."/>
            <person name="Liu R."/>
            <person name="Luo Y."/>
            <person name="Hu S."/>
            <person name="Wang D."/>
            <person name="Wang C."/>
            <person name="Pandey M.K."/>
            <person name="Ge S."/>
            <person name="Xu Q."/>
            <person name="Li N."/>
            <person name="Li G."/>
            <person name="Huang Y."/>
            <person name="Saxena R.K."/>
            <person name="Ji Y."/>
            <person name="Li M."/>
            <person name="Yan X."/>
            <person name="He Y."/>
            <person name="Liu Y."/>
            <person name="Wang X."/>
            <person name="Xiang C."/>
            <person name="Varshney R.K."/>
            <person name="Ding H."/>
            <person name="Gao S."/>
            <person name="Zong X."/>
        </authorList>
    </citation>
    <scope>NUCLEOTIDE SEQUENCE [LARGE SCALE GENOMIC DNA]</scope>
    <source>
        <strain evidence="2 3">cv. Zhongwan 6</strain>
    </source>
</reference>
<dbReference type="PANTHER" id="PTHR35119">
    <property type="entry name" value="PROTEIN POLYCHOME"/>
    <property type="match status" value="1"/>
</dbReference>
<feature type="region of interest" description="Disordered" evidence="1">
    <location>
        <begin position="58"/>
        <end position="93"/>
    </location>
</feature>
<evidence type="ECO:0000313" key="2">
    <source>
        <dbReference type="EMBL" id="KAI5426951.1"/>
    </source>
</evidence>
<dbReference type="InterPro" id="IPR034590">
    <property type="entry name" value="POLYCHOME/GIG1"/>
</dbReference>
<dbReference type="EMBL" id="JAMSHJ010000003">
    <property type="protein sequence ID" value="KAI5426951.1"/>
    <property type="molecule type" value="Genomic_DNA"/>
</dbReference>
<feature type="region of interest" description="Disordered" evidence="1">
    <location>
        <begin position="141"/>
        <end position="164"/>
    </location>
</feature>
<dbReference type="Gramene" id="Psat03G0240000-T1">
    <property type="protein sequence ID" value="KAI5426951.1"/>
    <property type="gene ID" value="KIW84_032400"/>
</dbReference>
<dbReference type="AlphaFoldDB" id="A0A9D5B1M0"/>
<evidence type="ECO:0000313" key="3">
    <source>
        <dbReference type="Proteomes" id="UP001058974"/>
    </source>
</evidence>
<protein>
    <submittedName>
        <fullName evidence="2">Uncharacterized protein</fullName>
    </submittedName>
</protein>
<accession>A0A9D5B1M0</accession>
<dbReference type="GO" id="GO:0051783">
    <property type="term" value="P:regulation of nuclear division"/>
    <property type="evidence" value="ECO:0007669"/>
    <property type="project" value="InterPro"/>
</dbReference>
<dbReference type="GO" id="GO:0005634">
    <property type="term" value="C:nucleus"/>
    <property type="evidence" value="ECO:0007669"/>
    <property type="project" value="InterPro"/>
</dbReference>
<dbReference type="PANTHER" id="PTHR35119:SF1">
    <property type="entry name" value="PROTEIN POLYCHOME"/>
    <property type="match status" value="1"/>
</dbReference>
<gene>
    <name evidence="2" type="ORF">KIW84_032400</name>
</gene>
<feature type="compositionally biased region" description="Low complexity" evidence="1">
    <location>
        <begin position="141"/>
        <end position="155"/>
    </location>
</feature>
<dbReference type="Proteomes" id="UP001058974">
    <property type="component" value="Chromosome 3"/>
</dbReference>
<name>A0A9D5B1M0_PEA</name>
<evidence type="ECO:0000256" key="1">
    <source>
        <dbReference type="SAM" id="MobiDB-lite"/>
    </source>
</evidence>
<proteinExistence type="predicted"/>
<keyword evidence="3" id="KW-1185">Reference proteome</keyword>
<sequence>MPEARDRRVTPLEVADIFTPLGSSIFQDSNPLTLPAAPSFTGGPDLFVAQRTPIGRGVSRARPHHAPGIQNTPPVTNHRGRTRGSSSRSVLPSWYPRTPLRDITAVVRAIERRRGRIGNEEFQQTGTTPFSATPLMVFSDPSSFSASGSRASKNSPNSCAKLRTPHGSKVSKILIDVMKLPQGDGESEFLTPEKKLLKSIDKVEMEVKQELMKLKRTPSAKKAEREKRVRTLMSMRGFGRISNLRHFDIFCLKIIGRYILVFSLHHSLMVFLHCRLYFNTLYIFQFFLQFEQCIRRIFIEFVHCLLVQWNLLVWE</sequence>
<feature type="non-terminal residue" evidence="2">
    <location>
        <position position="1"/>
    </location>
</feature>
<organism evidence="2 3">
    <name type="scientific">Pisum sativum</name>
    <name type="common">Garden pea</name>
    <name type="synonym">Lathyrus oleraceus</name>
    <dbReference type="NCBI Taxonomy" id="3888"/>
    <lineage>
        <taxon>Eukaryota</taxon>
        <taxon>Viridiplantae</taxon>
        <taxon>Streptophyta</taxon>
        <taxon>Embryophyta</taxon>
        <taxon>Tracheophyta</taxon>
        <taxon>Spermatophyta</taxon>
        <taxon>Magnoliopsida</taxon>
        <taxon>eudicotyledons</taxon>
        <taxon>Gunneridae</taxon>
        <taxon>Pentapetalae</taxon>
        <taxon>rosids</taxon>
        <taxon>fabids</taxon>
        <taxon>Fabales</taxon>
        <taxon>Fabaceae</taxon>
        <taxon>Papilionoideae</taxon>
        <taxon>50 kb inversion clade</taxon>
        <taxon>NPAAA clade</taxon>
        <taxon>Hologalegina</taxon>
        <taxon>IRL clade</taxon>
        <taxon>Fabeae</taxon>
        <taxon>Lathyrus</taxon>
    </lineage>
</organism>
<comment type="caution">
    <text evidence="2">The sequence shown here is derived from an EMBL/GenBank/DDBJ whole genome shotgun (WGS) entry which is preliminary data.</text>
</comment>